<protein>
    <submittedName>
        <fullName evidence="1">Uncharacterized protein</fullName>
    </submittedName>
</protein>
<gene>
    <name evidence="1" type="ORF">DPMN_089115</name>
</gene>
<dbReference type="Proteomes" id="UP000828390">
    <property type="component" value="Unassembled WGS sequence"/>
</dbReference>
<dbReference type="EMBL" id="JAIWYP010000003">
    <property type="protein sequence ID" value="KAH3846808.1"/>
    <property type="molecule type" value="Genomic_DNA"/>
</dbReference>
<accession>A0A9D4QXR6</accession>
<proteinExistence type="predicted"/>
<reference evidence="1" key="2">
    <citation type="submission" date="2020-11" db="EMBL/GenBank/DDBJ databases">
        <authorList>
            <person name="McCartney M.A."/>
            <person name="Auch B."/>
            <person name="Kono T."/>
            <person name="Mallez S."/>
            <person name="Becker A."/>
            <person name="Gohl D.M."/>
            <person name="Silverstein K.A.T."/>
            <person name="Koren S."/>
            <person name="Bechman K.B."/>
            <person name="Herman A."/>
            <person name="Abrahante J.E."/>
            <person name="Garbe J."/>
        </authorList>
    </citation>
    <scope>NUCLEOTIDE SEQUENCE</scope>
    <source>
        <strain evidence="1">Duluth1</strain>
        <tissue evidence="1">Whole animal</tissue>
    </source>
</reference>
<dbReference type="AlphaFoldDB" id="A0A9D4QXR6"/>
<keyword evidence="2" id="KW-1185">Reference proteome</keyword>
<organism evidence="1 2">
    <name type="scientific">Dreissena polymorpha</name>
    <name type="common">Zebra mussel</name>
    <name type="synonym">Mytilus polymorpha</name>
    <dbReference type="NCBI Taxonomy" id="45954"/>
    <lineage>
        <taxon>Eukaryota</taxon>
        <taxon>Metazoa</taxon>
        <taxon>Spiralia</taxon>
        <taxon>Lophotrochozoa</taxon>
        <taxon>Mollusca</taxon>
        <taxon>Bivalvia</taxon>
        <taxon>Autobranchia</taxon>
        <taxon>Heteroconchia</taxon>
        <taxon>Euheterodonta</taxon>
        <taxon>Imparidentia</taxon>
        <taxon>Neoheterodontei</taxon>
        <taxon>Myida</taxon>
        <taxon>Dreissenoidea</taxon>
        <taxon>Dreissenidae</taxon>
        <taxon>Dreissena</taxon>
    </lineage>
</organism>
<evidence type="ECO:0000313" key="1">
    <source>
        <dbReference type="EMBL" id="KAH3846808.1"/>
    </source>
</evidence>
<reference evidence="1" key="1">
    <citation type="journal article" date="2019" name="bioRxiv">
        <title>The Genome of the Zebra Mussel, Dreissena polymorpha: A Resource for Invasive Species Research.</title>
        <authorList>
            <person name="McCartney M.A."/>
            <person name="Auch B."/>
            <person name="Kono T."/>
            <person name="Mallez S."/>
            <person name="Zhang Y."/>
            <person name="Obille A."/>
            <person name="Becker A."/>
            <person name="Abrahante J.E."/>
            <person name="Garbe J."/>
            <person name="Badalamenti J.P."/>
            <person name="Herman A."/>
            <person name="Mangelson H."/>
            <person name="Liachko I."/>
            <person name="Sullivan S."/>
            <person name="Sone E.D."/>
            <person name="Koren S."/>
            <person name="Silverstein K.A.T."/>
            <person name="Beckman K.B."/>
            <person name="Gohl D.M."/>
        </authorList>
    </citation>
    <scope>NUCLEOTIDE SEQUENCE</scope>
    <source>
        <strain evidence="1">Duluth1</strain>
        <tissue evidence="1">Whole animal</tissue>
    </source>
</reference>
<sequence>MTMPQEDVRFRQGSGTIEQGTAFGCKVLFNERVIRSLVTTNDHLLKELDETRERHQHR</sequence>
<evidence type="ECO:0000313" key="2">
    <source>
        <dbReference type="Proteomes" id="UP000828390"/>
    </source>
</evidence>
<comment type="caution">
    <text evidence="1">The sequence shown here is derived from an EMBL/GenBank/DDBJ whole genome shotgun (WGS) entry which is preliminary data.</text>
</comment>
<feature type="non-terminal residue" evidence="1">
    <location>
        <position position="58"/>
    </location>
</feature>
<name>A0A9D4QXR6_DREPO</name>